<dbReference type="RefSeq" id="WP_015756164.1">
    <property type="nucleotide sequence ID" value="NC_013216.1"/>
</dbReference>
<name>C8W5Z0_DESAS</name>
<reference evidence="1 2" key="1">
    <citation type="journal article" date="2009" name="Stand. Genomic Sci.">
        <title>Complete genome sequence of Desulfotomaculum acetoxidans type strain (5575).</title>
        <authorList>
            <person name="Spring S."/>
            <person name="Lapidus A."/>
            <person name="Schroder M."/>
            <person name="Gleim D."/>
            <person name="Sims D."/>
            <person name="Meincke L."/>
            <person name="Glavina Del Rio T."/>
            <person name="Tice H."/>
            <person name="Copeland A."/>
            <person name="Cheng J.F."/>
            <person name="Lucas S."/>
            <person name="Chen F."/>
            <person name="Nolan M."/>
            <person name="Bruce D."/>
            <person name="Goodwin L."/>
            <person name="Pitluck S."/>
            <person name="Ivanova N."/>
            <person name="Mavromatis K."/>
            <person name="Mikhailova N."/>
            <person name="Pati A."/>
            <person name="Chen A."/>
            <person name="Palaniappan K."/>
            <person name="Land M."/>
            <person name="Hauser L."/>
            <person name="Chang Y.J."/>
            <person name="Jeffries C.D."/>
            <person name="Chain P."/>
            <person name="Saunders E."/>
            <person name="Brettin T."/>
            <person name="Detter J.C."/>
            <person name="Goker M."/>
            <person name="Bristow J."/>
            <person name="Eisen J.A."/>
            <person name="Markowitz V."/>
            <person name="Hugenholtz P."/>
            <person name="Kyrpides N.C."/>
            <person name="Klenk H.P."/>
            <person name="Han C."/>
        </authorList>
    </citation>
    <scope>NUCLEOTIDE SEQUENCE [LARGE SCALE GENOMIC DNA]</scope>
    <source>
        <strain evidence="2">ATCC 49208 / DSM 771 / VKM B-1644</strain>
    </source>
</reference>
<dbReference type="SUPFAM" id="SSF47240">
    <property type="entry name" value="Ferritin-like"/>
    <property type="match status" value="1"/>
</dbReference>
<dbReference type="eggNOG" id="COG1633">
    <property type="taxonomic scope" value="Bacteria"/>
</dbReference>
<dbReference type="HOGENOM" id="CLU_141514_0_0_9"/>
<protein>
    <recommendedName>
        <fullName evidence="3">Coat F domain protein</fullName>
    </recommendedName>
</protein>
<organism evidence="1 2">
    <name type="scientific">Desulfofarcimen acetoxidans (strain ATCC 49208 / DSM 771 / KCTC 5769 / VKM B-1644 / 5575)</name>
    <name type="common">Desulfotomaculum acetoxidans</name>
    <dbReference type="NCBI Taxonomy" id="485916"/>
    <lineage>
        <taxon>Bacteria</taxon>
        <taxon>Bacillati</taxon>
        <taxon>Bacillota</taxon>
        <taxon>Clostridia</taxon>
        <taxon>Eubacteriales</taxon>
        <taxon>Peptococcaceae</taxon>
        <taxon>Desulfofarcimen</taxon>
    </lineage>
</organism>
<proteinExistence type="predicted"/>
<dbReference type="KEGG" id="dae:Dtox_0525"/>
<dbReference type="EMBL" id="CP001720">
    <property type="protein sequence ID" value="ACV61445.1"/>
    <property type="molecule type" value="Genomic_DNA"/>
</dbReference>
<dbReference type="AlphaFoldDB" id="C8W5Z0"/>
<dbReference type="CDD" id="cd00657">
    <property type="entry name" value="Ferritin_like"/>
    <property type="match status" value="1"/>
</dbReference>
<dbReference type="Proteomes" id="UP000002217">
    <property type="component" value="Chromosome"/>
</dbReference>
<evidence type="ECO:0008006" key="3">
    <source>
        <dbReference type="Google" id="ProtNLM"/>
    </source>
</evidence>
<gene>
    <name evidence="1" type="ordered locus">Dtox_0525</name>
</gene>
<keyword evidence="2" id="KW-1185">Reference proteome</keyword>
<evidence type="ECO:0000313" key="2">
    <source>
        <dbReference type="Proteomes" id="UP000002217"/>
    </source>
</evidence>
<dbReference type="InterPro" id="IPR012347">
    <property type="entry name" value="Ferritin-like"/>
</dbReference>
<dbReference type="InterPro" id="IPR009078">
    <property type="entry name" value="Ferritin-like_SF"/>
</dbReference>
<evidence type="ECO:0000313" key="1">
    <source>
        <dbReference type="EMBL" id="ACV61445.1"/>
    </source>
</evidence>
<dbReference type="OrthoDB" id="1706542at2"/>
<dbReference type="Pfam" id="PF07875">
    <property type="entry name" value="Coat_F"/>
    <property type="match status" value="1"/>
</dbReference>
<dbReference type="Gene3D" id="1.20.1260.10">
    <property type="match status" value="1"/>
</dbReference>
<dbReference type="InterPro" id="IPR012851">
    <property type="entry name" value="Spore_coat_CotF-like"/>
</dbReference>
<accession>C8W5Z0</accession>
<dbReference type="STRING" id="485916.Dtox_0525"/>
<sequence>MPLQLTQKERTLLEDQKTHEEICIQKYTNYAQQAKDPQLKQLFNQYASQEQQHYDTINQLLQGQQPILGGNQGQDLQQQTQQIQSQPQAGMTYQDDAVLCTDMLMTEKFVSGTYDTAIFESANSPVRQALQHIQKEEQQHGEGIFNYMQQHGMYNPQ</sequence>